<evidence type="ECO:0000313" key="1">
    <source>
        <dbReference type="EMBL" id="KAI0049102.1"/>
    </source>
</evidence>
<keyword evidence="2" id="KW-1185">Reference proteome</keyword>
<sequence>MDPSVQVKAIDAQSVHRITSGQVVIDLQTAVKELVENSLDAKATNIEVRFKEYGLRSIEVIDNGTGIAPQNYDSVGLKHHTSKLASFEDLTSVMTFGFRGEAISSLCALTESVTVTTAIAGAKFGTVLELDKDGSVRSRSGKVARQRGTTVSVTELFKPLPVRRKELERNAKREFGKALHLLNAYALVPCTKENQGVVFTVTNVTQGRKAVQLRTDGTMSLAASVSSLWGPKTMENLVDLDLTFDVVTEASVLRRRGPDSNVAASNTIHVKGLISKFTVGGGRTGTDRQFFFINGRPCNPTKVQKAFNEVYRTFNMNQSPFIVADFVIPSDSCDINVSPDKRTILIHSESNLVEALKHALAKAFSSAPSTFPLNTTQPQNKDSKLDRRSSRKSEGSGDADPPVDKPQVAAPVEVTAASRPTSRAPSPVAPGDHSMIVEETLIEWESTPEPADPESQPSTRKTRNSRPRSPVASENAPANAGISTVPKPADSKPAVLSPERSLEEAASSGASSGRTPARVERIISADEPKGRAREVQMVLDTSGASWNLRRGTEAPPQKKARHDVGTGAANASGSSSGRSARVNMREQLKDFARTGSQIVGRDDEEEDGGDDINAEEGSEDGKKDVDVDEDTSEDVHISERTGHTDGGDEGDVVEVDAMEVDENEQGEVMGMDAPTEEIDELQDDTIGSGIAEPPTDAMDVDIIDLTADDIVVDLPAPSHSSSVVPETELLVSDGPQKEIVRTELGEVELLSFDIDRVTRSWRNLSDRLTSARASQDAAVAAASSAEKQVLQKGAGVNAQGDASEALTRVIHKEDFAGMDIVGQFNLGFIIARRRKERADFDEESGGGGAGMDMDDLFIVDQHAADEKYNFETLQQTTKIESQMLFRPLPLELTAADELIAMENIDVLKQNGFEISVAVDEDGERSIKLVAQPVSKNTEFGLQDLEEILHLMHDLPSGTMVRCSKARAMFAMRACRKSTMVGAALNTRQMTTIIRHMGTMEQPWNCPHGRPTMRHLSDISALPARERAVDWAQFVPS</sequence>
<proteinExistence type="predicted"/>
<protein>
    <submittedName>
        <fullName evidence="1">DNA mismatch repair protein MutL</fullName>
    </submittedName>
</protein>
<reference evidence="1" key="1">
    <citation type="submission" date="2021-02" db="EMBL/GenBank/DDBJ databases">
        <authorList>
            <consortium name="DOE Joint Genome Institute"/>
            <person name="Ahrendt S."/>
            <person name="Looney B.P."/>
            <person name="Miyauchi S."/>
            <person name="Morin E."/>
            <person name="Drula E."/>
            <person name="Courty P.E."/>
            <person name="Chicoki N."/>
            <person name="Fauchery L."/>
            <person name="Kohler A."/>
            <person name="Kuo A."/>
            <person name="Labutti K."/>
            <person name="Pangilinan J."/>
            <person name="Lipzen A."/>
            <person name="Riley R."/>
            <person name="Andreopoulos W."/>
            <person name="He G."/>
            <person name="Johnson J."/>
            <person name="Barry K.W."/>
            <person name="Grigoriev I.V."/>
            <person name="Nagy L."/>
            <person name="Hibbett D."/>
            <person name="Henrissat B."/>
            <person name="Matheny P.B."/>
            <person name="Labbe J."/>
            <person name="Martin F."/>
        </authorList>
    </citation>
    <scope>NUCLEOTIDE SEQUENCE</scope>
    <source>
        <strain evidence="1">FP105234-sp</strain>
    </source>
</reference>
<organism evidence="1 2">
    <name type="scientific">Auriscalpium vulgare</name>
    <dbReference type="NCBI Taxonomy" id="40419"/>
    <lineage>
        <taxon>Eukaryota</taxon>
        <taxon>Fungi</taxon>
        <taxon>Dikarya</taxon>
        <taxon>Basidiomycota</taxon>
        <taxon>Agaricomycotina</taxon>
        <taxon>Agaricomycetes</taxon>
        <taxon>Russulales</taxon>
        <taxon>Auriscalpiaceae</taxon>
        <taxon>Auriscalpium</taxon>
    </lineage>
</organism>
<reference evidence="1" key="2">
    <citation type="journal article" date="2022" name="New Phytol.">
        <title>Evolutionary transition to the ectomycorrhizal habit in the genomes of a hyperdiverse lineage of mushroom-forming fungi.</title>
        <authorList>
            <person name="Looney B."/>
            <person name="Miyauchi S."/>
            <person name="Morin E."/>
            <person name="Drula E."/>
            <person name="Courty P.E."/>
            <person name="Kohler A."/>
            <person name="Kuo A."/>
            <person name="LaButti K."/>
            <person name="Pangilinan J."/>
            <person name="Lipzen A."/>
            <person name="Riley R."/>
            <person name="Andreopoulos W."/>
            <person name="He G."/>
            <person name="Johnson J."/>
            <person name="Nolan M."/>
            <person name="Tritt A."/>
            <person name="Barry K.W."/>
            <person name="Grigoriev I.V."/>
            <person name="Nagy L.G."/>
            <person name="Hibbett D."/>
            <person name="Henrissat B."/>
            <person name="Matheny P.B."/>
            <person name="Labbe J."/>
            <person name="Martin F.M."/>
        </authorList>
    </citation>
    <scope>NUCLEOTIDE SEQUENCE</scope>
    <source>
        <strain evidence="1">FP105234-sp</strain>
    </source>
</reference>
<accession>A0ACB8RZ28</accession>
<comment type="caution">
    <text evidence="1">The sequence shown here is derived from an EMBL/GenBank/DDBJ whole genome shotgun (WGS) entry which is preliminary data.</text>
</comment>
<evidence type="ECO:0000313" key="2">
    <source>
        <dbReference type="Proteomes" id="UP000814033"/>
    </source>
</evidence>
<gene>
    <name evidence="1" type="ORF">FA95DRAFT_1594708</name>
</gene>
<dbReference type="Proteomes" id="UP000814033">
    <property type="component" value="Unassembled WGS sequence"/>
</dbReference>
<name>A0ACB8RZ28_9AGAM</name>
<dbReference type="EMBL" id="MU275877">
    <property type="protein sequence ID" value="KAI0049102.1"/>
    <property type="molecule type" value="Genomic_DNA"/>
</dbReference>